<dbReference type="GO" id="GO:0004065">
    <property type="term" value="F:arylsulfatase activity"/>
    <property type="evidence" value="ECO:0007669"/>
    <property type="project" value="TreeGrafter"/>
</dbReference>
<comment type="caution">
    <text evidence="4">The sequence shown here is derived from an EMBL/GenBank/DDBJ whole genome shotgun (WGS) entry which is preliminary data.</text>
</comment>
<dbReference type="InterPro" id="IPR017850">
    <property type="entry name" value="Alkaline_phosphatase_core_sf"/>
</dbReference>
<keyword evidence="5" id="KW-1185">Reference proteome</keyword>
<dbReference type="InterPro" id="IPR000917">
    <property type="entry name" value="Sulfatase_N"/>
</dbReference>
<keyword evidence="2" id="KW-0472">Membrane</keyword>
<accession>A0A934VCA7</accession>
<evidence type="ECO:0000259" key="3">
    <source>
        <dbReference type="Pfam" id="PF00884"/>
    </source>
</evidence>
<dbReference type="SUPFAM" id="SSF53649">
    <property type="entry name" value="Alkaline phosphatase-like"/>
    <property type="match status" value="1"/>
</dbReference>
<feature type="domain" description="Sulfatase N-terminal" evidence="3">
    <location>
        <begin position="218"/>
        <end position="573"/>
    </location>
</feature>
<evidence type="ECO:0000256" key="2">
    <source>
        <dbReference type="SAM" id="Phobius"/>
    </source>
</evidence>
<protein>
    <submittedName>
        <fullName evidence="4">Sulfatase</fullName>
    </submittedName>
</protein>
<dbReference type="Gene3D" id="3.30.1120.10">
    <property type="match status" value="1"/>
</dbReference>
<feature type="transmembrane region" description="Helical" evidence="2">
    <location>
        <begin position="68"/>
        <end position="89"/>
    </location>
</feature>
<organism evidence="4 5">
    <name type="scientific">Luteolibacter yonseiensis</name>
    <dbReference type="NCBI Taxonomy" id="1144680"/>
    <lineage>
        <taxon>Bacteria</taxon>
        <taxon>Pseudomonadati</taxon>
        <taxon>Verrucomicrobiota</taxon>
        <taxon>Verrucomicrobiia</taxon>
        <taxon>Verrucomicrobiales</taxon>
        <taxon>Verrucomicrobiaceae</taxon>
        <taxon>Luteolibacter</taxon>
    </lineage>
</organism>
<feature type="transmembrane region" description="Helical" evidence="2">
    <location>
        <begin position="151"/>
        <end position="170"/>
    </location>
</feature>
<dbReference type="EMBL" id="JAENIK010000011">
    <property type="protein sequence ID" value="MBK1816965.1"/>
    <property type="molecule type" value="Genomic_DNA"/>
</dbReference>
<comment type="similarity">
    <text evidence="1">Belongs to the sulfatase family.</text>
</comment>
<feature type="transmembrane region" description="Helical" evidence="2">
    <location>
        <begin position="182"/>
        <end position="200"/>
    </location>
</feature>
<dbReference type="Gene3D" id="3.40.720.10">
    <property type="entry name" value="Alkaline Phosphatase, subunit A"/>
    <property type="match status" value="1"/>
</dbReference>
<dbReference type="Proteomes" id="UP000600139">
    <property type="component" value="Unassembled WGS sequence"/>
</dbReference>
<sequence length="728" mass="80850">MHPSTSKPPSPAAGFLPVLGGASIFLAFQYAVSLWRLTHSSGEMENKFSALAKDQYMGFLVQQNAQMLIAYGVLAAAAAFVLQPFVSLWTGRSKYRSRSAVVLRAIALTTLLHGYFTLRLVDTRPYFLSEAEFGQWYYQILNLIPAAVKPGSLFVLFTLLPCAILLYVLIWQIRLRGRLGKIAAAAACTALILTAAFGYLRTSGGPAPKTTANGRPMNVIIIGSDSLRGDAIGASGYVPARNDGLAKAGVSPTIDALAARSTRFENCYTGIASTMESGTQLMSSQYPQSHGIRQMYPNRETVAQANKRIETLPLLLGRRGYDTAAIGDWCAGYYEVVPLGMEHLSVSTFDNFKIYMSQAVVMAHFVVPLYFDNALGYRIFPQLQAFAQFVTPEVVTDRVEKRLSTVAREQKPFFWHVFYSCNHLPYRSPEPYRSMFSDPDYQGPNRNGVAFDIDSFIGGTDLESKWKALPPKEMKQIRALYDGCTRQFDDCVAKILNSLKANGLEDNTIVIVTSDHGDDQYEPGVTLGHGLTFNGGLQANHVPMIVHVPGAKPQVISETVRLIDVIPTLADFLDQPAAPSWQGKSFANWIRQTETPVHRPFYGETGFPFIQFTVPGVERPKLPPMDELTFIDPGYNYQFVVKPEYIAPLVAAKQRCLKTRYWKIVCTPTAQGTRHFALFQMKRDPYGETDIATSRPEVLAPLQAALERWMDEKEESSIAEIFPEGEPE</sequence>
<reference evidence="4" key="1">
    <citation type="submission" date="2021-01" db="EMBL/GenBank/DDBJ databases">
        <title>Modified the classification status of verrucomicrobia.</title>
        <authorList>
            <person name="Feng X."/>
        </authorList>
    </citation>
    <scope>NUCLEOTIDE SEQUENCE</scope>
    <source>
        <strain evidence="4">JCM 18052</strain>
    </source>
</reference>
<feature type="transmembrane region" description="Helical" evidence="2">
    <location>
        <begin position="101"/>
        <end position="118"/>
    </location>
</feature>
<evidence type="ECO:0000313" key="5">
    <source>
        <dbReference type="Proteomes" id="UP000600139"/>
    </source>
</evidence>
<keyword evidence="2" id="KW-1133">Transmembrane helix</keyword>
<dbReference type="RefSeq" id="WP_200351888.1">
    <property type="nucleotide sequence ID" value="NZ_BAABHZ010000006.1"/>
</dbReference>
<dbReference type="PANTHER" id="PTHR42693">
    <property type="entry name" value="ARYLSULFATASE FAMILY MEMBER"/>
    <property type="match status" value="1"/>
</dbReference>
<name>A0A934VCA7_9BACT</name>
<keyword evidence="2" id="KW-0812">Transmembrane</keyword>
<dbReference type="AlphaFoldDB" id="A0A934VCA7"/>
<gene>
    <name evidence="4" type="ORF">JIN84_15170</name>
</gene>
<evidence type="ECO:0000313" key="4">
    <source>
        <dbReference type="EMBL" id="MBK1816965.1"/>
    </source>
</evidence>
<dbReference type="PANTHER" id="PTHR42693:SF33">
    <property type="entry name" value="ARYLSULFATASE"/>
    <property type="match status" value="1"/>
</dbReference>
<feature type="transmembrane region" description="Helical" evidence="2">
    <location>
        <begin position="12"/>
        <end position="32"/>
    </location>
</feature>
<proteinExistence type="inferred from homology"/>
<dbReference type="CDD" id="cd16148">
    <property type="entry name" value="sulfatase_like"/>
    <property type="match status" value="1"/>
</dbReference>
<dbReference type="InterPro" id="IPR050738">
    <property type="entry name" value="Sulfatase"/>
</dbReference>
<dbReference type="Pfam" id="PF00884">
    <property type="entry name" value="Sulfatase"/>
    <property type="match status" value="1"/>
</dbReference>
<evidence type="ECO:0000256" key="1">
    <source>
        <dbReference type="ARBA" id="ARBA00008779"/>
    </source>
</evidence>